<reference evidence="1 2" key="1">
    <citation type="submission" date="2018-10" db="EMBL/GenBank/DDBJ databases">
        <title>Sphingobacterium sp. M05W1-28.</title>
        <authorList>
            <person name="Cai H."/>
        </authorList>
    </citation>
    <scope>NUCLEOTIDE SEQUENCE [LARGE SCALE GENOMIC DNA]</scope>
    <source>
        <strain evidence="1 2">M05W1-28</strain>
    </source>
</reference>
<organism evidence="1 2">
    <name type="scientific">Sphingobacterium puteale</name>
    <dbReference type="NCBI Taxonomy" id="2420510"/>
    <lineage>
        <taxon>Bacteria</taxon>
        <taxon>Pseudomonadati</taxon>
        <taxon>Bacteroidota</taxon>
        <taxon>Sphingobacteriia</taxon>
        <taxon>Sphingobacteriales</taxon>
        <taxon>Sphingobacteriaceae</taxon>
        <taxon>Sphingobacterium</taxon>
    </lineage>
</organism>
<dbReference type="InterPro" id="IPR013783">
    <property type="entry name" value="Ig-like_fold"/>
</dbReference>
<accession>A0A420W0W5</accession>
<sequence length="656" mass="74031">MKRIVWLLWLLLLSIPLYPQQAKVTMIGTPKGIYIDVNDLEMAKKGYVVLRKGSGEDEFALIRHIVALQSIATVQQRIKELLFIFPESGSLSDSLAQSLWQAWEDPLKQQQYLSLQIPQIRIGFGLGLIDTTAVLGKDYSYKIVAVDGSEYNANMTYRLPKVDFSAIKSIEVDPGEAFPILRFRSAIGQAAPLFDVFRRVRGSGSEFRPVYSTRGISGNSQNDSIIYYLQDTTALQSVRYEYCLIGKDLFGNLGTSSDTVSLQVGGFRNINRGFNVRTAAIDGGIKIYWEPLEQRYALQNILLYRSDNYDTNYQLLATVPVTDTSYIDQSVRAGKSYYYQLVMQGESGVSFPTARVSGIATGIVNILPPTRVHAYMKENLPALDWQHMDSINVAGFYIYRSFDANGKLSQISNFIPYHAEQQSYHYQDSSATIGDVISYYAIAAVSHTQSLSPLSEVVKLSIPKGAKMEIAAPRQLRYLWLDRERISITWYDMEKILNGVNYYQVYRKSKDEISFPTSVFAKVETNEFVDTLSQAGSYDYAIQVVIDSARTSALSSAIQVEKVVDKPLAPLKIRLYMADDSKLLIQWDRSATAMKAYNIYRSAGKADPELVKTIPGSQFEYLDAEIKKDNMYYYFVTSVDSNSIESERSQLVFYGE</sequence>
<dbReference type="InterPro" id="IPR036116">
    <property type="entry name" value="FN3_sf"/>
</dbReference>
<dbReference type="AlphaFoldDB" id="A0A420W0W5"/>
<evidence type="ECO:0000313" key="1">
    <source>
        <dbReference type="EMBL" id="RKO72210.1"/>
    </source>
</evidence>
<gene>
    <name evidence="1" type="ORF">D7322_08965</name>
</gene>
<dbReference type="Proteomes" id="UP000282423">
    <property type="component" value="Unassembled WGS sequence"/>
</dbReference>
<evidence type="ECO:0008006" key="3">
    <source>
        <dbReference type="Google" id="ProtNLM"/>
    </source>
</evidence>
<proteinExistence type="predicted"/>
<keyword evidence="2" id="KW-1185">Reference proteome</keyword>
<dbReference type="Gene3D" id="2.60.40.10">
    <property type="entry name" value="Immunoglobulins"/>
    <property type="match status" value="2"/>
</dbReference>
<comment type="caution">
    <text evidence="1">The sequence shown here is derived from an EMBL/GenBank/DDBJ whole genome shotgun (WGS) entry which is preliminary data.</text>
</comment>
<protein>
    <recommendedName>
        <fullName evidence="3">Fibronectin type III domain-containing protein</fullName>
    </recommendedName>
</protein>
<evidence type="ECO:0000313" key="2">
    <source>
        <dbReference type="Proteomes" id="UP000282423"/>
    </source>
</evidence>
<dbReference type="SUPFAM" id="SSF49265">
    <property type="entry name" value="Fibronectin type III"/>
    <property type="match status" value="2"/>
</dbReference>
<dbReference type="OrthoDB" id="689754at2"/>
<dbReference type="EMBL" id="RBWS01000006">
    <property type="protein sequence ID" value="RKO72210.1"/>
    <property type="molecule type" value="Genomic_DNA"/>
</dbReference>
<name>A0A420W0W5_9SPHI</name>
<dbReference type="RefSeq" id="WP_121123360.1">
    <property type="nucleotide sequence ID" value="NZ_RBWS01000006.1"/>
</dbReference>